<dbReference type="GO" id="GO:0008790">
    <property type="term" value="F:arabinose isomerase activity"/>
    <property type="evidence" value="ECO:0007669"/>
    <property type="project" value="TreeGrafter"/>
</dbReference>
<feature type="domain" description="L-fucose isomerase N-terminal-2" evidence="8">
    <location>
        <begin position="196"/>
        <end position="352"/>
    </location>
</feature>
<dbReference type="GO" id="GO:0030145">
    <property type="term" value="F:manganese ion binding"/>
    <property type="evidence" value="ECO:0007669"/>
    <property type="project" value="InterPro"/>
</dbReference>
<keyword evidence="6" id="KW-0119">Carbohydrate metabolism</keyword>
<evidence type="ECO:0000259" key="8">
    <source>
        <dbReference type="Pfam" id="PF07882"/>
    </source>
</evidence>
<evidence type="ECO:0000313" key="9">
    <source>
        <dbReference type="EMBL" id="AQQ71716.1"/>
    </source>
</evidence>
<dbReference type="GO" id="GO:0019571">
    <property type="term" value="P:D-arabinose catabolic process"/>
    <property type="evidence" value="ECO:0007669"/>
    <property type="project" value="TreeGrafter"/>
</dbReference>
<name>A0A1R7T5T0_9BACT</name>
<dbReference type="OrthoDB" id="9760430at2"/>
<protein>
    <submittedName>
        <fullName evidence="9">L-fucose isomerase</fullName>
        <ecNumber evidence="9">5.3.1.25</ecNumber>
    </submittedName>
</protein>
<dbReference type="RefSeq" id="WP_146683866.1">
    <property type="nucleotide sequence ID" value="NZ_CP019646.1"/>
</dbReference>
<evidence type="ECO:0000313" key="10">
    <source>
        <dbReference type="Proteomes" id="UP000188181"/>
    </source>
</evidence>
<accession>A0A1R7T5T0</accession>
<evidence type="ECO:0000259" key="7">
    <source>
        <dbReference type="Pfam" id="PF07881"/>
    </source>
</evidence>
<evidence type="ECO:0000256" key="4">
    <source>
        <dbReference type="ARBA" id="ARBA00023235"/>
    </source>
</evidence>
<dbReference type="SUPFAM" id="SSF53743">
    <property type="entry name" value="FucI/AraA N-terminal and middle domains"/>
    <property type="match status" value="1"/>
</dbReference>
<sequence length="571" mass="62282">MAKNVKALKLPSIDKGTPKAPVIGVYATGDPRIDQESLTRAQNIVEIVSGELAGQIVTPDGNAVDIVYTDVLVDSESTADLVAQQFRDAGVNILICLPDTWAFPQLTTISLLQQFPQDTPLNITCGNSGPKPGVVYAQALHGAISQYGRMVALNVGSWPDTGLKPKPTKATIDSLIDWCYAAVTRVALKGRRVMIFGHDSMGMETALAHILPTRNTFGLEITRLDMKLLADMLSKNAYDKKELAALRAWIDKSVGKRLELKTETESKRFDQSLAMYLIVRDLMAELNAVGGGFMSQLEWGSDSRGVPLPVADLMESLFNSTFDHNGAKPAQPFGTEADCQGLLTMLFMTWLSGGNPPLFMDFRKVWEGAEIKALAKKLKIALPKSAPWLKKGVVDGNNSGSASLNWAVKPGSKPEAAMKKIAMPIADDAYFPGGGNSVTFVSPAGIEGIAGRLTYCSLNNKFSLIWDEAVTTSLPAKLEKAMCNLTNWNWPHTFLIPKYASMMEYKQYAPANHLHMTWGLPIARLQHWMDMTGVLNCTPWAARPSFIEGVDRPQPLVHLLAGGETAYKSLI</sequence>
<dbReference type="SUPFAM" id="SSF50443">
    <property type="entry name" value="FucI/AraA C-terminal domain-like"/>
    <property type="match status" value="1"/>
</dbReference>
<dbReference type="InterPro" id="IPR038392">
    <property type="entry name" value="Fucose_isomerase_dom2_sf"/>
</dbReference>
<evidence type="ECO:0000256" key="3">
    <source>
        <dbReference type="ARBA" id="ARBA00023211"/>
    </source>
</evidence>
<keyword evidence="5" id="KW-0294">Fucose metabolism</keyword>
<dbReference type="InterPro" id="IPR004216">
    <property type="entry name" value="Fuc/Ara_isomerase_C"/>
</dbReference>
<dbReference type="InterPro" id="IPR012888">
    <property type="entry name" value="Fucose_iso_N1"/>
</dbReference>
<dbReference type="KEGG" id="pbas:SMSP2_02093"/>
<dbReference type="InterPro" id="IPR009015">
    <property type="entry name" value="Fucose_isomerase_N/cen_sf"/>
</dbReference>
<dbReference type="Pfam" id="PF07881">
    <property type="entry name" value="Fucose_iso_N1"/>
    <property type="match status" value="1"/>
</dbReference>
<keyword evidence="4 9" id="KW-0413">Isomerase</keyword>
<proteinExistence type="predicted"/>
<evidence type="ECO:0000256" key="6">
    <source>
        <dbReference type="ARBA" id="ARBA00023277"/>
    </source>
</evidence>
<dbReference type="GO" id="GO:0042355">
    <property type="term" value="P:L-fucose catabolic process"/>
    <property type="evidence" value="ECO:0007669"/>
    <property type="project" value="TreeGrafter"/>
</dbReference>
<keyword evidence="10" id="KW-1185">Reference proteome</keyword>
<keyword evidence="2" id="KW-0479">Metal-binding</keyword>
<dbReference type="EMBL" id="CP019646">
    <property type="protein sequence ID" value="AQQ71716.1"/>
    <property type="molecule type" value="Genomic_DNA"/>
</dbReference>
<keyword evidence="1" id="KW-0963">Cytoplasm</keyword>
<evidence type="ECO:0000256" key="1">
    <source>
        <dbReference type="ARBA" id="ARBA00022490"/>
    </source>
</evidence>
<dbReference type="Gene3D" id="3.20.14.10">
    <property type="entry name" value="L-fucose/L-arabinose isomerase, C-terminal"/>
    <property type="match status" value="1"/>
</dbReference>
<dbReference type="PANTHER" id="PTHR37840">
    <property type="entry name" value="L-FUCOSE ISOMERASE"/>
    <property type="match status" value="1"/>
</dbReference>
<dbReference type="Pfam" id="PF07882">
    <property type="entry name" value="Fucose_iso_N2"/>
    <property type="match status" value="1"/>
</dbReference>
<dbReference type="InterPro" id="IPR012889">
    <property type="entry name" value="Fucose_isomerase_N2"/>
</dbReference>
<dbReference type="Gene3D" id="3.40.275.10">
    <property type="entry name" value="L-fucose Isomerase, Chain A, domain 2"/>
    <property type="match status" value="1"/>
</dbReference>
<feature type="domain" description="L-fucose isomerase N-terminal-1" evidence="7">
    <location>
        <begin position="21"/>
        <end position="190"/>
    </location>
</feature>
<dbReference type="PANTHER" id="PTHR37840:SF1">
    <property type="entry name" value="L-FUCOSE ISOMERASE"/>
    <property type="match status" value="1"/>
</dbReference>
<dbReference type="Proteomes" id="UP000188181">
    <property type="component" value="Chromosome"/>
</dbReference>
<dbReference type="GO" id="GO:0005737">
    <property type="term" value="C:cytoplasm"/>
    <property type="evidence" value="ECO:0007669"/>
    <property type="project" value="InterPro"/>
</dbReference>
<reference evidence="10" key="1">
    <citation type="submission" date="2017-02" db="EMBL/GenBank/DDBJ databases">
        <title>Comparative genomics and description of representatives of a novel lineage of planctomycetes thriving in anoxic sediments.</title>
        <authorList>
            <person name="Spring S."/>
            <person name="Bunk B."/>
            <person name="Sproer C."/>
        </authorList>
    </citation>
    <scope>NUCLEOTIDE SEQUENCE [LARGE SCALE GENOMIC DNA]</scope>
    <source>
        <strain evidence="10">SM-Chi-D1</strain>
    </source>
</reference>
<organism evidence="9 10">
    <name type="scientific">Limihaloglobus sulfuriphilus</name>
    <dbReference type="NCBI Taxonomy" id="1851148"/>
    <lineage>
        <taxon>Bacteria</taxon>
        <taxon>Pseudomonadati</taxon>
        <taxon>Planctomycetota</taxon>
        <taxon>Phycisphaerae</taxon>
        <taxon>Sedimentisphaerales</taxon>
        <taxon>Sedimentisphaeraceae</taxon>
        <taxon>Limihaloglobus</taxon>
    </lineage>
</organism>
<dbReference type="EC" id="5.3.1.25" evidence="9"/>
<dbReference type="STRING" id="1851148.SMSP2_02093"/>
<dbReference type="GO" id="GO:0008736">
    <property type="term" value="F:L-fucose isomerase activity"/>
    <property type="evidence" value="ECO:0007669"/>
    <property type="project" value="UniProtKB-EC"/>
</dbReference>
<dbReference type="InterPro" id="IPR005763">
    <property type="entry name" value="Fucose_isomerase"/>
</dbReference>
<gene>
    <name evidence="9" type="primary">fucI</name>
    <name evidence="9" type="ORF">SMSP2_02093</name>
</gene>
<dbReference type="InterPro" id="IPR038393">
    <property type="entry name" value="Fuc_iso_dom3_sf"/>
</dbReference>
<evidence type="ECO:0000256" key="2">
    <source>
        <dbReference type="ARBA" id="ARBA00022723"/>
    </source>
</evidence>
<dbReference type="AlphaFoldDB" id="A0A1R7T5T0"/>
<dbReference type="Gene3D" id="3.40.50.1070">
    <property type="match status" value="1"/>
</dbReference>
<evidence type="ECO:0000256" key="5">
    <source>
        <dbReference type="ARBA" id="ARBA00023253"/>
    </source>
</evidence>
<dbReference type="InterPro" id="IPR038391">
    <property type="entry name" value="Fucose_iso_dom1_sf"/>
</dbReference>
<keyword evidence="3" id="KW-0464">Manganese</keyword>